<proteinExistence type="predicted"/>
<dbReference type="Proteomes" id="UP001589890">
    <property type="component" value="Unassembled WGS sequence"/>
</dbReference>
<accession>A0ABV6QNP8</accession>
<comment type="caution">
    <text evidence="1">The sequence shown here is derived from an EMBL/GenBank/DDBJ whole genome shotgun (WGS) entry which is preliminary data.</text>
</comment>
<reference evidence="1 2" key="1">
    <citation type="submission" date="2024-09" db="EMBL/GenBank/DDBJ databases">
        <authorList>
            <person name="Sun Q."/>
            <person name="Mori K."/>
        </authorList>
    </citation>
    <scope>NUCLEOTIDE SEQUENCE [LARGE SCALE GENOMIC DNA]</scope>
    <source>
        <strain evidence="1 2">CGMCC 1.15906</strain>
    </source>
</reference>
<dbReference type="EMBL" id="JBHLTC010000023">
    <property type="protein sequence ID" value="MFC0626259.1"/>
    <property type="molecule type" value="Genomic_DNA"/>
</dbReference>
<dbReference type="RefSeq" id="WP_380049526.1">
    <property type="nucleotide sequence ID" value="NZ_JBHLTC010000023.1"/>
</dbReference>
<evidence type="ECO:0000313" key="2">
    <source>
        <dbReference type="Proteomes" id="UP001589890"/>
    </source>
</evidence>
<protein>
    <submittedName>
        <fullName evidence="1">Uncharacterized protein</fullName>
    </submittedName>
</protein>
<evidence type="ECO:0000313" key="1">
    <source>
        <dbReference type="EMBL" id="MFC0626259.1"/>
    </source>
</evidence>
<sequence length="85" mass="9587">MNKVHCWRLRIQQHNYLFLVFTSSVSSAKHLARQHGVSGPKESELIKAKAIVPYLAGIELEPDVLYVADEEADAIRFEPVTNRPG</sequence>
<gene>
    <name evidence="1" type="ORF">ACFFGN_19425</name>
</gene>
<organism evidence="1 2">
    <name type="scientific">Kribbella deserti</name>
    <dbReference type="NCBI Taxonomy" id="1926257"/>
    <lineage>
        <taxon>Bacteria</taxon>
        <taxon>Bacillati</taxon>
        <taxon>Actinomycetota</taxon>
        <taxon>Actinomycetes</taxon>
        <taxon>Propionibacteriales</taxon>
        <taxon>Kribbellaceae</taxon>
        <taxon>Kribbella</taxon>
    </lineage>
</organism>
<keyword evidence="2" id="KW-1185">Reference proteome</keyword>
<name>A0ABV6QNP8_9ACTN</name>